<keyword evidence="2" id="KW-0472">Membrane</keyword>
<accession>A0A223LHU5</accession>
<organism evidence="3 4">
    <name type="scientific">Erwinia phage vB_EamM_RisingSun</name>
    <dbReference type="NCBI Taxonomy" id="2026080"/>
    <lineage>
        <taxon>Viruses</taxon>
        <taxon>Duplodnaviria</taxon>
        <taxon>Heunggongvirae</taxon>
        <taxon>Uroviricota</taxon>
        <taxon>Caudoviricetes</taxon>
        <taxon>Chimalliviridae</taxon>
        <taxon>Risingsunvirus</taxon>
        <taxon>Risingsunvirus risingsun</taxon>
    </lineage>
</organism>
<keyword evidence="2" id="KW-1133">Transmembrane helix</keyword>
<feature type="transmembrane region" description="Helical" evidence="2">
    <location>
        <begin position="542"/>
        <end position="564"/>
    </location>
</feature>
<feature type="compositionally biased region" description="Low complexity" evidence="1">
    <location>
        <begin position="375"/>
        <end position="388"/>
    </location>
</feature>
<keyword evidence="4" id="KW-1185">Reference proteome</keyword>
<dbReference type="OrthoDB" id="1035at10239"/>
<evidence type="ECO:0000313" key="4">
    <source>
        <dbReference type="Proteomes" id="UP000225553"/>
    </source>
</evidence>
<evidence type="ECO:0000313" key="3">
    <source>
        <dbReference type="EMBL" id="ASU03443.1"/>
    </source>
</evidence>
<gene>
    <name evidence="3" type="ORF">RISINGSUN_227</name>
</gene>
<protein>
    <submittedName>
        <fullName evidence="3">Putative structural protein</fullName>
    </submittedName>
</protein>
<name>A0A223LHU5_9CAUD</name>
<evidence type="ECO:0000256" key="1">
    <source>
        <dbReference type="SAM" id="MobiDB-lite"/>
    </source>
</evidence>
<sequence>MANQVSARDKDIISKSFRMMCHGAPPSELLEKLDWDKYFNVFSSAIGDNRHLNPLPQFSPATDPRYGRFLKTREGGMGTMYKEMYDDNATTLTLVAGVPQFAGLLSFLTNMFDPEAAIMANKGRMPSAAFYIGQAAGSIAFWPMQVFSISMQFLQFLSEAPKNSFYTVKPAMGSYIMAANGVLNDFMVKLGYINPVLPKTNLEQTDPLHGLKPDYDNSNVIQGLDKLFPDCINDDGTIDLMRLVMRGTRKYRYLINKLAEVDNETIRTADEKHERLKKLVEETQFNGTVISGNPSSEYVEREMNTVGQYRENEGSFTETESSYLNAKAAEDPNNSSIGATTTGTEDGQTTSLQAMINKISNQSYGANPNENGIKPQPASPSASEQAAAGTDGYYRDDVDNRSWLGNIGDLIQTALYGGLDAVTFRVEAGGAVTDTFSSSMTKSPLADKFNSMVKATNDFKFDLAGGQTGIGIIDSVIQRVTDFGQGALAGTVLGNIPLALANNAYIKVPDHWESSSVNLHRETFVITSRCNYAHPYEQITKIWILMALVLPLVAGFSAGGSAYTSPFMIRAFSKSKTFIRTGMIESARFTLGEGDRGWTRDRKPLNLRIELDLVDLDPMVTVPIKRGMTLLDMTNPAAAVKRMMSDDTGYNNYLARLTGMDYLDTVLKYSRLNRMLTTASLDMKQSFRASNIASKVTDSLISDVARIFIKPIAR</sequence>
<proteinExistence type="predicted"/>
<evidence type="ECO:0000256" key="2">
    <source>
        <dbReference type="SAM" id="Phobius"/>
    </source>
</evidence>
<dbReference type="EMBL" id="MF459646">
    <property type="protein sequence ID" value="ASU03443.1"/>
    <property type="molecule type" value="Genomic_DNA"/>
</dbReference>
<reference evidence="4" key="1">
    <citation type="submission" date="2017-07" db="EMBL/GenBank/DDBJ databases">
        <authorList>
            <person name="Putnam M.J."/>
            <person name="Sharma R."/>
            <person name="Kruger J.L."/>
            <person name="Berg J.A."/>
            <person name="Payne A.M."/>
            <person name="Fajardo C.P."/>
            <person name="Breakwell D.P."/>
            <person name="Hope S."/>
            <person name="Grose J.H."/>
        </authorList>
    </citation>
    <scope>NUCLEOTIDE SEQUENCE [LARGE SCALE GENOMIC DNA]</scope>
</reference>
<feature type="region of interest" description="Disordered" evidence="1">
    <location>
        <begin position="362"/>
        <end position="392"/>
    </location>
</feature>
<dbReference type="Proteomes" id="UP000225553">
    <property type="component" value="Segment"/>
</dbReference>
<keyword evidence="2" id="KW-0812">Transmembrane</keyword>